<accession>A0A0A2M831</accession>
<sequence length="103" mass="11634">MENSHFNQVLGSFPVLEKIPTLLQKPVLLLTGLSCVAGVITGHMQEDKTTTLHIMFSDSENTNYRKALDCFKSDDIKPVFINVNPENRFIKIKLTETSPNIKK</sequence>
<evidence type="ECO:0000313" key="1">
    <source>
        <dbReference type="EMBL" id="KGO84450.1"/>
    </source>
</evidence>
<keyword evidence="2" id="KW-1185">Reference proteome</keyword>
<dbReference type="AlphaFoldDB" id="A0A0A2M831"/>
<dbReference type="STRING" id="1406840.Q763_01530"/>
<organism evidence="1 2">
    <name type="scientific">Flavobacterium beibuense F44-8</name>
    <dbReference type="NCBI Taxonomy" id="1406840"/>
    <lineage>
        <taxon>Bacteria</taxon>
        <taxon>Pseudomonadati</taxon>
        <taxon>Bacteroidota</taxon>
        <taxon>Flavobacteriia</taxon>
        <taxon>Flavobacteriales</taxon>
        <taxon>Flavobacteriaceae</taxon>
        <taxon>Flavobacterium</taxon>
    </lineage>
</organism>
<protein>
    <submittedName>
        <fullName evidence="1">Uncharacterized protein</fullName>
    </submittedName>
</protein>
<comment type="caution">
    <text evidence="1">The sequence shown here is derived from an EMBL/GenBank/DDBJ whole genome shotgun (WGS) entry which is preliminary data.</text>
</comment>
<reference evidence="1 2" key="1">
    <citation type="submission" date="2013-09" db="EMBL/GenBank/DDBJ databases">
        <authorList>
            <person name="Zeng Z."/>
            <person name="Chen C."/>
        </authorList>
    </citation>
    <scope>NUCLEOTIDE SEQUENCE [LARGE SCALE GENOMIC DNA]</scope>
    <source>
        <strain evidence="1 2">F44-8</strain>
    </source>
</reference>
<name>A0A0A2M831_9FLAO</name>
<dbReference type="Proteomes" id="UP000030129">
    <property type="component" value="Unassembled WGS sequence"/>
</dbReference>
<gene>
    <name evidence="1" type="ORF">Q763_01530</name>
</gene>
<dbReference type="RefSeq" id="WP_035130342.1">
    <property type="nucleotide sequence ID" value="NZ_JRLV01000001.1"/>
</dbReference>
<dbReference type="EMBL" id="JRLV01000001">
    <property type="protein sequence ID" value="KGO84450.1"/>
    <property type="molecule type" value="Genomic_DNA"/>
</dbReference>
<evidence type="ECO:0000313" key="2">
    <source>
        <dbReference type="Proteomes" id="UP000030129"/>
    </source>
</evidence>
<proteinExistence type="predicted"/>